<dbReference type="SUPFAM" id="SSF51735">
    <property type="entry name" value="NAD(P)-binding Rossmann-fold domains"/>
    <property type="match status" value="1"/>
</dbReference>
<dbReference type="Proteomes" id="UP000230914">
    <property type="component" value="Unassembled WGS sequence"/>
</dbReference>
<evidence type="ECO:0000256" key="6">
    <source>
        <dbReference type="ARBA" id="ARBA00047473"/>
    </source>
</evidence>
<feature type="binding site" evidence="9">
    <location>
        <position position="234"/>
    </location>
    <ligand>
        <name>substrate</name>
    </ligand>
</feature>
<dbReference type="InterPro" id="IPR001732">
    <property type="entry name" value="UDP-Glc/GDP-Man_DH_N"/>
</dbReference>
<feature type="binding site" evidence="9">
    <location>
        <begin position="279"/>
        <end position="283"/>
    </location>
    <ligand>
        <name>substrate</name>
    </ligand>
</feature>
<comment type="caution">
    <text evidence="12">The sequence shown here is derived from an EMBL/GenBank/DDBJ whole genome shotgun (WGS) entry which is preliminary data.</text>
</comment>
<dbReference type="InterPro" id="IPR036291">
    <property type="entry name" value="NAD(P)-bd_dom_sf"/>
</dbReference>
<feature type="binding site" evidence="10">
    <location>
        <position position="362"/>
    </location>
    <ligand>
        <name>NAD(+)</name>
        <dbReference type="ChEBI" id="CHEBI:57540"/>
    </ligand>
</feature>
<feature type="binding site" evidence="10">
    <location>
        <position position="156"/>
    </location>
    <ligand>
        <name>NAD(+)</name>
        <dbReference type="ChEBI" id="CHEBI:57540"/>
    </ligand>
</feature>
<protein>
    <recommendedName>
        <fullName evidence="3 7">UDP-glucose 6-dehydrogenase</fullName>
        <ecNumber evidence="3 7">1.1.1.22</ecNumber>
    </recommendedName>
</protein>
<dbReference type="UniPathway" id="UPA00038">
    <property type="reaction ID" value="UER00491"/>
</dbReference>
<feature type="active site" description="Nucleophile" evidence="8">
    <location>
        <position position="290"/>
    </location>
</feature>
<dbReference type="InterPro" id="IPR014027">
    <property type="entry name" value="UDP-Glc/GDP-Man_DH_C"/>
</dbReference>
<evidence type="ECO:0000256" key="8">
    <source>
        <dbReference type="PIRSR" id="PIRSR500134-1"/>
    </source>
</evidence>
<dbReference type="InterPro" id="IPR017476">
    <property type="entry name" value="UDP-Glc/GDP-Man"/>
</dbReference>
<feature type="binding site" evidence="10">
    <location>
        <position position="293"/>
    </location>
    <ligand>
        <name>NAD(+)</name>
        <dbReference type="ChEBI" id="CHEBI:57540"/>
    </ligand>
</feature>
<feature type="binding site" evidence="10">
    <location>
        <position position="185"/>
    </location>
    <ligand>
        <name>NAD(+)</name>
        <dbReference type="ChEBI" id="CHEBI:57540"/>
    </ligand>
</feature>
<gene>
    <name evidence="12" type="ORF">CSA55_01800</name>
</gene>
<feature type="binding site" evidence="10">
    <location>
        <position position="121"/>
    </location>
    <ligand>
        <name>NAD(+)</name>
        <dbReference type="ChEBI" id="CHEBI:57540"/>
    </ligand>
</feature>
<comment type="catalytic activity">
    <reaction evidence="6 7">
        <text>UDP-alpha-D-glucose + 2 NAD(+) + H2O = UDP-alpha-D-glucuronate + 2 NADH + 3 H(+)</text>
        <dbReference type="Rhea" id="RHEA:23596"/>
        <dbReference type="ChEBI" id="CHEBI:15377"/>
        <dbReference type="ChEBI" id="CHEBI:15378"/>
        <dbReference type="ChEBI" id="CHEBI:57540"/>
        <dbReference type="ChEBI" id="CHEBI:57945"/>
        <dbReference type="ChEBI" id="CHEBI:58052"/>
        <dbReference type="ChEBI" id="CHEBI:58885"/>
        <dbReference type="EC" id="1.1.1.22"/>
    </reaction>
</comment>
<dbReference type="SMART" id="SM00984">
    <property type="entry name" value="UDPG_MGDP_dh_C"/>
    <property type="match status" value="1"/>
</dbReference>
<dbReference type="NCBIfam" id="TIGR03026">
    <property type="entry name" value="NDP-sugDHase"/>
    <property type="match status" value="1"/>
</dbReference>
<dbReference type="PIRSF" id="PIRSF000124">
    <property type="entry name" value="UDPglc_GDPman_dh"/>
    <property type="match status" value="1"/>
</dbReference>
<comment type="similarity">
    <text evidence="2 7">Belongs to the UDP-glucose/GDP-mannose dehydrogenase family.</text>
</comment>
<name>A0A2G6KDN9_9ACTN</name>
<dbReference type="Pfam" id="PF00984">
    <property type="entry name" value="UDPG_MGDP_dh"/>
    <property type="match status" value="1"/>
</dbReference>
<feature type="binding site" evidence="9">
    <location>
        <begin position="182"/>
        <end position="185"/>
    </location>
    <ligand>
        <name>substrate</name>
    </ligand>
</feature>
<dbReference type="InterPro" id="IPR028357">
    <property type="entry name" value="UDPglc_DH_bac"/>
</dbReference>
<feature type="domain" description="UDP-glucose/GDP-mannose dehydrogenase C-terminal" evidence="11">
    <location>
        <begin position="348"/>
        <end position="453"/>
    </location>
</feature>
<dbReference type="AlphaFoldDB" id="A0A2G6KDN9"/>
<sequence>MRRKYRWPNNHDRSCSCTNHRCRSVLDSSDVSSTTSSIAIVGTGYVGLTTGACLASLGYQVTCCDIDAAKVATLRQGMIPIVEEGLADIVADGLTSGRLSFEHGVDPAVRDSDIVFLCVPTPQDEDGSADLQYVRAAADELGPLLKSGAIVVNKSTVPVGSFHVVGNHLQRDDVSVVSNPEFLREGTAVYDFLQPDRVVIGAVNPEAAERVADLYSTLDAPIITTDPASAELIKYSSNGFLAMKISFINSVAAVCEQVGADITDVVAGLGTDHRVGSAFLRPGPGWGGSCFPKDARALVSTSAQYGFDFSLMRGVIETNEHQYQRMIDKTVRAAGRRWGERLDGVTVGVWGLTFKANTDDLRESPSLRIVEGLRRLGVHVQAYDPTTTGPLTSVQQAALGNLTLASSALDAVRDADALVVLTEWDEFTTIDLATVRSAMRGHGILDARNVLDRDLALELGFDYQGVGR</sequence>
<feature type="binding site" evidence="10">
    <location>
        <position position="65"/>
    </location>
    <ligand>
        <name>NAD(+)</name>
        <dbReference type="ChEBI" id="CHEBI:57540"/>
    </ligand>
</feature>
<dbReference type="InterPro" id="IPR036220">
    <property type="entry name" value="UDP-Glc/GDP-Man_DH_C_sf"/>
</dbReference>
<keyword evidence="5 7" id="KW-0520">NAD</keyword>
<dbReference type="InterPro" id="IPR008927">
    <property type="entry name" value="6-PGluconate_DH-like_C_sf"/>
</dbReference>
<dbReference type="EC" id="1.1.1.22" evidence="3 7"/>
<evidence type="ECO:0000256" key="9">
    <source>
        <dbReference type="PIRSR" id="PIRSR500134-2"/>
    </source>
</evidence>
<feature type="binding site" evidence="9">
    <location>
        <position position="287"/>
    </location>
    <ligand>
        <name>substrate</name>
    </ligand>
</feature>
<organism evidence="12 13">
    <name type="scientific">Ilumatobacter coccineus</name>
    <dbReference type="NCBI Taxonomy" id="467094"/>
    <lineage>
        <taxon>Bacteria</taxon>
        <taxon>Bacillati</taxon>
        <taxon>Actinomycetota</taxon>
        <taxon>Acidimicrobiia</taxon>
        <taxon>Acidimicrobiales</taxon>
        <taxon>Ilumatobacteraceae</taxon>
        <taxon>Ilumatobacter</taxon>
    </lineage>
</organism>
<evidence type="ECO:0000256" key="1">
    <source>
        <dbReference type="ARBA" id="ARBA00004701"/>
    </source>
</evidence>
<dbReference type="EMBL" id="PDSL01000025">
    <property type="protein sequence ID" value="PIE33771.1"/>
    <property type="molecule type" value="Genomic_DNA"/>
</dbReference>
<feature type="binding site" evidence="10">
    <location>
        <position position="70"/>
    </location>
    <ligand>
        <name>NAD(+)</name>
        <dbReference type="ChEBI" id="CHEBI:57540"/>
    </ligand>
</feature>
<reference evidence="12 13" key="1">
    <citation type="submission" date="2017-10" db="EMBL/GenBank/DDBJ databases">
        <title>Novel microbial diversity and functional potential in the marine mammal oral microbiome.</title>
        <authorList>
            <person name="Dudek N.K."/>
            <person name="Sun C.L."/>
            <person name="Burstein D."/>
            <person name="Kantor R.S."/>
            <person name="Aliaga Goltsman D.S."/>
            <person name="Bik E.M."/>
            <person name="Thomas B.C."/>
            <person name="Banfield J.F."/>
            <person name="Relman D.A."/>
        </authorList>
    </citation>
    <scope>NUCLEOTIDE SEQUENCE [LARGE SCALE GENOMIC DNA]</scope>
    <source>
        <strain evidence="12">DOLJORAL78_61_10</strain>
    </source>
</reference>
<dbReference type="InterPro" id="IPR014026">
    <property type="entry name" value="UDP-Glc/GDP-Man_DH_dimer"/>
</dbReference>
<dbReference type="Gene3D" id="1.20.5.100">
    <property type="entry name" value="Cytochrome c1, transmembrane anchor, C-terminal"/>
    <property type="match status" value="1"/>
</dbReference>
<evidence type="ECO:0000313" key="13">
    <source>
        <dbReference type="Proteomes" id="UP000230914"/>
    </source>
</evidence>
<dbReference type="GO" id="GO:0000271">
    <property type="term" value="P:polysaccharide biosynthetic process"/>
    <property type="evidence" value="ECO:0007669"/>
    <property type="project" value="InterPro"/>
</dbReference>
<dbReference type="GO" id="GO:0051287">
    <property type="term" value="F:NAD binding"/>
    <property type="evidence" value="ECO:0007669"/>
    <property type="project" value="InterPro"/>
</dbReference>
<accession>A0A2G6KDN9</accession>
<evidence type="ECO:0000256" key="7">
    <source>
        <dbReference type="PIRNR" id="PIRNR000124"/>
    </source>
</evidence>
<evidence type="ECO:0000256" key="10">
    <source>
        <dbReference type="PIRSR" id="PIRSR500134-3"/>
    </source>
</evidence>
<evidence type="ECO:0000256" key="3">
    <source>
        <dbReference type="ARBA" id="ARBA00012954"/>
    </source>
</evidence>
<dbReference type="SUPFAM" id="SSF52413">
    <property type="entry name" value="UDP-glucose/GDP-mannose dehydrogenase C-terminal domain"/>
    <property type="match status" value="1"/>
</dbReference>
<dbReference type="Pfam" id="PF03720">
    <property type="entry name" value="UDPG_MGDP_dh_C"/>
    <property type="match status" value="1"/>
</dbReference>
<dbReference type="SUPFAM" id="SSF48179">
    <property type="entry name" value="6-phosphogluconate dehydrogenase C-terminal domain-like"/>
    <property type="match status" value="1"/>
</dbReference>
<evidence type="ECO:0000256" key="2">
    <source>
        <dbReference type="ARBA" id="ARBA00006601"/>
    </source>
</evidence>
<dbReference type="PANTHER" id="PTHR43750:SF3">
    <property type="entry name" value="UDP-GLUCOSE 6-DEHYDROGENASE TUAD"/>
    <property type="match status" value="1"/>
</dbReference>
<dbReference type="PIRSF" id="PIRSF500134">
    <property type="entry name" value="UDPglc_DH_bac"/>
    <property type="match status" value="1"/>
</dbReference>
<evidence type="ECO:0000256" key="5">
    <source>
        <dbReference type="ARBA" id="ARBA00023027"/>
    </source>
</evidence>
<feature type="binding site" evidence="9">
    <location>
        <position position="355"/>
    </location>
    <ligand>
        <name>substrate</name>
    </ligand>
</feature>
<evidence type="ECO:0000313" key="12">
    <source>
        <dbReference type="EMBL" id="PIE33771.1"/>
    </source>
</evidence>
<evidence type="ECO:0000256" key="4">
    <source>
        <dbReference type="ARBA" id="ARBA00023002"/>
    </source>
</evidence>
<evidence type="ECO:0000259" key="11">
    <source>
        <dbReference type="SMART" id="SM00984"/>
    </source>
</evidence>
<dbReference type="Gene3D" id="3.40.50.720">
    <property type="entry name" value="NAD(P)-binding Rossmann-like Domain"/>
    <property type="match status" value="2"/>
</dbReference>
<comment type="pathway">
    <text evidence="1">Nucleotide-sugar biosynthesis; UDP-alpha-D-glucuronate biosynthesis; UDP-alpha-D-glucuronate from UDP-alpha-D-glucose: step 1/1.</text>
</comment>
<dbReference type="GO" id="GO:0003979">
    <property type="term" value="F:UDP-glucose 6-dehydrogenase activity"/>
    <property type="evidence" value="ECO:0007669"/>
    <property type="project" value="UniProtKB-EC"/>
</dbReference>
<dbReference type="Pfam" id="PF03721">
    <property type="entry name" value="UDPG_MGDP_dh_N"/>
    <property type="match status" value="1"/>
</dbReference>
<keyword evidence="4 7" id="KW-0560">Oxidoreductase</keyword>
<dbReference type="GO" id="GO:0006065">
    <property type="term" value="P:UDP-glucuronate biosynthetic process"/>
    <property type="evidence" value="ECO:0007669"/>
    <property type="project" value="UniProtKB-UniPathway"/>
</dbReference>
<proteinExistence type="inferred from homology"/>
<dbReference type="PANTHER" id="PTHR43750">
    <property type="entry name" value="UDP-GLUCOSE 6-DEHYDROGENASE TUAD"/>
    <property type="match status" value="1"/>
</dbReference>